<organism evidence="10 11">
    <name type="scientific">Sphingomonas sanguinis</name>
    <dbReference type="NCBI Taxonomy" id="33051"/>
    <lineage>
        <taxon>Bacteria</taxon>
        <taxon>Pseudomonadati</taxon>
        <taxon>Pseudomonadota</taxon>
        <taxon>Alphaproteobacteria</taxon>
        <taxon>Sphingomonadales</taxon>
        <taxon>Sphingomonadaceae</taxon>
        <taxon>Sphingomonas</taxon>
    </lineage>
</organism>
<evidence type="ECO:0000256" key="1">
    <source>
        <dbReference type="ARBA" id="ARBA00004496"/>
    </source>
</evidence>
<keyword evidence="6" id="KW-0653">Protein transport</keyword>
<keyword evidence="4" id="KW-0547">Nucleotide-binding</keyword>
<dbReference type="SMART" id="SM00382">
    <property type="entry name" value="AAA"/>
    <property type="match status" value="1"/>
</dbReference>
<feature type="domain" description="AAA+ ATPase" evidence="9">
    <location>
        <begin position="152"/>
        <end position="334"/>
    </location>
</feature>
<keyword evidence="5" id="KW-0067">ATP-binding</keyword>
<dbReference type="PANTHER" id="PTHR15184">
    <property type="entry name" value="ATP SYNTHASE"/>
    <property type="match status" value="1"/>
</dbReference>
<evidence type="ECO:0000256" key="4">
    <source>
        <dbReference type="ARBA" id="ARBA00022741"/>
    </source>
</evidence>
<dbReference type="NCBIfam" id="TIGR01026">
    <property type="entry name" value="fliI_yscN"/>
    <property type="match status" value="1"/>
</dbReference>
<accession>A0ABU5LS85</accession>
<keyword evidence="7" id="KW-1278">Translocase</keyword>
<dbReference type="RefSeq" id="WP_322539658.1">
    <property type="nucleotide sequence ID" value="NZ_JAOBTW010000012.1"/>
</dbReference>
<comment type="subcellular location">
    <subcellularLocation>
        <location evidence="1">Cytoplasm</location>
    </subcellularLocation>
</comment>
<dbReference type="EMBL" id="JAOBTW010000012">
    <property type="protein sequence ID" value="MDZ7282799.1"/>
    <property type="molecule type" value="Genomic_DNA"/>
</dbReference>
<comment type="caution">
    <text evidence="10">The sequence shown here is derived from an EMBL/GenBank/DDBJ whole genome shotgun (WGS) entry which is preliminary data.</text>
</comment>
<dbReference type="SUPFAM" id="SSF52540">
    <property type="entry name" value="P-loop containing nucleoside triphosphate hydrolases"/>
    <property type="match status" value="1"/>
</dbReference>
<sequence>MTAHRFLERIAEAELAVPYGEVRRVLPGRMEASGPMAAVGDLCRVGASGQLAEVAAVGEDGLVLVPVEDGAPVPIGARVLPAPHGGQTGVGDGYGGRAIDALGRPLDGGSAIRATEYRPARGVTPGMLERTAPDTVLETGIRAIDALLTLGKGQRIGIFAASGVGKTSLVEQLVAQVSATRHVLCLVGERGREVEGFWRALSGRRDADRCTLVAATSDESAAMRARCVSTALCLAEYWRDRGEHVLLVIDSVTRLAMALREIGLAAGEPPTVRAYTPNVFAALPRIVERCGAVRSGGAITAVMTVLSETDEVDDPIVETMKSLLDGHILLSRGLADQGHFPAIDVTRSISRQAARLVTRDHAAAARTVAGQAATYDEARVMIQSGIYQTGTSAAIDAAMAGREALNAFLRQGQDERSAIAETIRRLSLLGRGGRHG</sequence>
<evidence type="ECO:0000259" key="9">
    <source>
        <dbReference type="SMART" id="SM00382"/>
    </source>
</evidence>
<dbReference type="InterPro" id="IPR020003">
    <property type="entry name" value="ATPase_a/bsu_AS"/>
</dbReference>
<name>A0ABU5LS85_9SPHN</name>
<dbReference type="InterPro" id="IPR040627">
    <property type="entry name" value="T3SS_ATPase_C"/>
</dbReference>
<comment type="catalytic activity">
    <reaction evidence="8">
        <text>ATP + H2O + cellular proteinSide 1 = ADP + phosphate + cellular proteinSide 2.</text>
        <dbReference type="EC" id="7.4.2.8"/>
    </reaction>
</comment>
<gene>
    <name evidence="10" type="ORF">N4G62_12250</name>
</gene>
<evidence type="ECO:0000256" key="6">
    <source>
        <dbReference type="ARBA" id="ARBA00022927"/>
    </source>
</evidence>
<keyword evidence="2" id="KW-0813">Transport</keyword>
<proteinExistence type="predicted"/>
<dbReference type="Pfam" id="PF00006">
    <property type="entry name" value="ATP-synt_ab"/>
    <property type="match status" value="1"/>
</dbReference>
<dbReference type="Pfam" id="PF18269">
    <property type="entry name" value="T3SS_ATPase_C"/>
    <property type="match status" value="1"/>
</dbReference>
<dbReference type="Gene3D" id="3.40.50.12240">
    <property type="match status" value="1"/>
</dbReference>
<evidence type="ECO:0000256" key="5">
    <source>
        <dbReference type="ARBA" id="ARBA00022840"/>
    </source>
</evidence>
<keyword evidence="3" id="KW-0963">Cytoplasm</keyword>
<dbReference type="InterPro" id="IPR000194">
    <property type="entry name" value="ATPase_F1/V1/A1_a/bsu_nucl-bd"/>
</dbReference>
<evidence type="ECO:0000313" key="10">
    <source>
        <dbReference type="EMBL" id="MDZ7282799.1"/>
    </source>
</evidence>
<evidence type="ECO:0000256" key="3">
    <source>
        <dbReference type="ARBA" id="ARBA00022490"/>
    </source>
</evidence>
<evidence type="ECO:0000313" key="11">
    <source>
        <dbReference type="Proteomes" id="UP001292182"/>
    </source>
</evidence>
<dbReference type="InterPro" id="IPR005714">
    <property type="entry name" value="ATPase_T3SS_FliI/YscN"/>
</dbReference>
<evidence type="ECO:0000256" key="7">
    <source>
        <dbReference type="ARBA" id="ARBA00022967"/>
    </source>
</evidence>
<keyword evidence="11" id="KW-1185">Reference proteome</keyword>
<dbReference type="InterPro" id="IPR027417">
    <property type="entry name" value="P-loop_NTPase"/>
</dbReference>
<evidence type="ECO:0000256" key="2">
    <source>
        <dbReference type="ARBA" id="ARBA00022448"/>
    </source>
</evidence>
<reference evidence="11" key="1">
    <citation type="submission" date="2023-07" db="EMBL/GenBank/DDBJ databases">
        <title>Whole genome sequence analysis of rice epiphytic Sphingomonas sanguinis OsEp_Plm_15B2.</title>
        <authorList>
            <person name="Sahu K.P."/>
            <person name="Asharani P."/>
            <person name="Reddy B."/>
            <person name="Kumar A."/>
        </authorList>
    </citation>
    <scope>NUCLEOTIDE SEQUENCE [LARGE SCALE GENOMIC DNA]</scope>
    <source>
        <strain evidence="11">OsEp_Plm_15B2</strain>
    </source>
</reference>
<evidence type="ECO:0000256" key="8">
    <source>
        <dbReference type="ARBA" id="ARBA00034006"/>
    </source>
</evidence>
<dbReference type="PROSITE" id="PS00152">
    <property type="entry name" value="ATPASE_ALPHA_BETA"/>
    <property type="match status" value="1"/>
</dbReference>
<protein>
    <submittedName>
        <fullName evidence="10">FliI/YscN family ATPase</fullName>
    </submittedName>
</protein>
<dbReference type="Proteomes" id="UP001292182">
    <property type="component" value="Unassembled WGS sequence"/>
</dbReference>
<dbReference type="PANTHER" id="PTHR15184:SF9">
    <property type="entry name" value="SPI-1 TYPE 3 SECRETION SYSTEM ATPASE"/>
    <property type="match status" value="1"/>
</dbReference>
<dbReference type="InterPro" id="IPR003593">
    <property type="entry name" value="AAA+_ATPase"/>
</dbReference>
<dbReference type="InterPro" id="IPR050053">
    <property type="entry name" value="ATPase_alpha/beta_chains"/>
</dbReference>